<dbReference type="EMBL" id="WUBL01000152">
    <property type="protein sequence ID" value="KAF2964410.1"/>
    <property type="molecule type" value="Genomic_DNA"/>
</dbReference>
<comment type="caution">
    <text evidence="2">The sequence shown here is derived from an EMBL/GenBank/DDBJ whole genome shotgun (WGS) entry which is preliminary data.</text>
</comment>
<organism evidence="2 3">
    <name type="scientific">Xylaria multiplex</name>
    <dbReference type="NCBI Taxonomy" id="323545"/>
    <lineage>
        <taxon>Eukaryota</taxon>
        <taxon>Fungi</taxon>
        <taxon>Dikarya</taxon>
        <taxon>Ascomycota</taxon>
        <taxon>Pezizomycotina</taxon>
        <taxon>Sordariomycetes</taxon>
        <taxon>Xylariomycetidae</taxon>
        <taxon>Xylariales</taxon>
        <taxon>Xylariaceae</taxon>
        <taxon>Xylaria</taxon>
    </lineage>
</organism>
<proteinExistence type="predicted"/>
<evidence type="ECO:0000313" key="2">
    <source>
        <dbReference type="EMBL" id="KAF2964410.1"/>
    </source>
</evidence>
<evidence type="ECO:0000313" key="3">
    <source>
        <dbReference type="Proteomes" id="UP000481858"/>
    </source>
</evidence>
<dbReference type="OrthoDB" id="4792629at2759"/>
<dbReference type="Proteomes" id="UP000481858">
    <property type="component" value="Unassembled WGS sequence"/>
</dbReference>
<protein>
    <submittedName>
        <fullName evidence="2">Uncharacterized protein</fullName>
    </submittedName>
</protein>
<name>A0A7C8MJV6_9PEZI</name>
<feature type="chain" id="PRO_5028950340" evidence="1">
    <location>
        <begin position="19"/>
        <end position="192"/>
    </location>
</feature>
<feature type="signal peptide" evidence="1">
    <location>
        <begin position="1"/>
        <end position="18"/>
    </location>
</feature>
<keyword evidence="1" id="KW-0732">Signal</keyword>
<dbReference type="AlphaFoldDB" id="A0A7C8MJV6"/>
<keyword evidence="3" id="KW-1185">Reference proteome</keyword>
<dbReference type="Gene3D" id="2.60.120.1560">
    <property type="match status" value="1"/>
</dbReference>
<sequence length="192" mass="20394">MRLAAIFGSVFIYKAACPATVVIETPFETPSCTPTPPAQPAPCETLPDCSESGLDIDYYANPVGYYGTGNVPPSYYISQGLSPLNSSLTNITFFSQDTVPENGPVGWTRVVNGGIPVNGNNFTLVYSGFYRAPSTGVFTVCSSSDNENAIFFGRGNAFSCDNGKPSTDAQPLVISRGESLVNPINCTDLYLV</sequence>
<dbReference type="InParanoid" id="A0A7C8MJV6"/>
<accession>A0A7C8MJV6</accession>
<gene>
    <name evidence="2" type="ORF">GQX73_g9171</name>
</gene>
<evidence type="ECO:0000256" key="1">
    <source>
        <dbReference type="SAM" id="SignalP"/>
    </source>
</evidence>
<reference evidence="2 3" key="1">
    <citation type="submission" date="2019-12" db="EMBL/GenBank/DDBJ databases">
        <title>Draft genome sequence of the ascomycete Xylaria multiplex DSM 110363.</title>
        <authorList>
            <person name="Buettner E."/>
            <person name="Kellner H."/>
        </authorList>
    </citation>
    <scope>NUCLEOTIDE SEQUENCE [LARGE SCALE GENOMIC DNA]</scope>
    <source>
        <strain evidence="2 3">DSM 110363</strain>
    </source>
</reference>